<evidence type="ECO:0000313" key="2">
    <source>
        <dbReference type="Proteomes" id="UP000828390"/>
    </source>
</evidence>
<dbReference type="AlphaFoldDB" id="A0A9D3Y6X8"/>
<protein>
    <submittedName>
        <fullName evidence="1">Uncharacterized protein</fullName>
    </submittedName>
</protein>
<comment type="caution">
    <text evidence="1">The sequence shown here is derived from an EMBL/GenBank/DDBJ whole genome shotgun (WGS) entry which is preliminary data.</text>
</comment>
<reference evidence="1" key="1">
    <citation type="journal article" date="2019" name="bioRxiv">
        <title>The Genome of the Zebra Mussel, Dreissena polymorpha: A Resource for Invasive Species Research.</title>
        <authorList>
            <person name="McCartney M.A."/>
            <person name="Auch B."/>
            <person name="Kono T."/>
            <person name="Mallez S."/>
            <person name="Zhang Y."/>
            <person name="Obille A."/>
            <person name="Becker A."/>
            <person name="Abrahante J.E."/>
            <person name="Garbe J."/>
            <person name="Badalamenti J.P."/>
            <person name="Herman A."/>
            <person name="Mangelson H."/>
            <person name="Liachko I."/>
            <person name="Sullivan S."/>
            <person name="Sone E.D."/>
            <person name="Koren S."/>
            <person name="Silverstein K.A.T."/>
            <person name="Beckman K.B."/>
            <person name="Gohl D.M."/>
        </authorList>
    </citation>
    <scope>NUCLEOTIDE SEQUENCE</scope>
    <source>
        <strain evidence="1">Duluth1</strain>
        <tissue evidence="1">Whole animal</tissue>
    </source>
</reference>
<accession>A0A9D3Y6X8</accession>
<keyword evidence="2" id="KW-1185">Reference proteome</keyword>
<sequence length="86" mass="9317">MNLVLQPCRPVVLWNDTISKPLLRHQLVLGCQQLSASELYVLGSAAGLEPFSDQGTGSLGSLLLQDHLMHYLTAPSMSASALDQRI</sequence>
<dbReference type="EMBL" id="JAIWYP010000018">
    <property type="protein sequence ID" value="KAH3692974.1"/>
    <property type="molecule type" value="Genomic_DNA"/>
</dbReference>
<dbReference type="Proteomes" id="UP000828390">
    <property type="component" value="Unassembled WGS sequence"/>
</dbReference>
<name>A0A9D3Y6X8_DREPO</name>
<evidence type="ECO:0000313" key="1">
    <source>
        <dbReference type="EMBL" id="KAH3692974.1"/>
    </source>
</evidence>
<proteinExistence type="predicted"/>
<gene>
    <name evidence="1" type="ORF">DPMN_193311</name>
</gene>
<reference evidence="1" key="2">
    <citation type="submission" date="2020-11" db="EMBL/GenBank/DDBJ databases">
        <authorList>
            <person name="McCartney M.A."/>
            <person name="Auch B."/>
            <person name="Kono T."/>
            <person name="Mallez S."/>
            <person name="Becker A."/>
            <person name="Gohl D.M."/>
            <person name="Silverstein K.A.T."/>
            <person name="Koren S."/>
            <person name="Bechman K.B."/>
            <person name="Herman A."/>
            <person name="Abrahante J.E."/>
            <person name="Garbe J."/>
        </authorList>
    </citation>
    <scope>NUCLEOTIDE SEQUENCE</scope>
    <source>
        <strain evidence="1">Duluth1</strain>
        <tissue evidence="1">Whole animal</tissue>
    </source>
</reference>
<organism evidence="1 2">
    <name type="scientific">Dreissena polymorpha</name>
    <name type="common">Zebra mussel</name>
    <name type="synonym">Mytilus polymorpha</name>
    <dbReference type="NCBI Taxonomy" id="45954"/>
    <lineage>
        <taxon>Eukaryota</taxon>
        <taxon>Metazoa</taxon>
        <taxon>Spiralia</taxon>
        <taxon>Lophotrochozoa</taxon>
        <taxon>Mollusca</taxon>
        <taxon>Bivalvia</taxon>
        <taxon>Autobranchia</taxon>
        <taxon>Heteroconchia</taxon>
        <taxon>Euheterodonta</taxon>
        <taxon>Imparidentia</taxon>
        <taxon>Neoheterodontei</taxon>
        <taxon>Myida</taxon>
        <taxon>Dreissenoidea</taxon>
        <taxon>Dreissenidae</taxon>
        <taxon>Dreissena</taxon>
    </lineage>
</organism>